<dbReference type="PANTHER" id="PTHR47074">
    <property type="entry name" value="BNAC02G40300D PROTEIN"/>
    <property type="match status" value="1"/>
</dbReference>
<dbReference type="InterPro" id="IPR012337">
    <property type="entry name" value="RNaseH-like_sf"/>
</dbReference>
<accession>A0A5N5FIJ4</accession>
<keyword evidence="3" id="KW-1185">Reference proteome</keyword>
<reference evidence="2 3" key="3">
    <citation type="submission" date="2019-11" db="EMBL/GenBank/DDBJ databases">
        <title>A de novo genome assembly of a pear dwarfing rootstock.</title>
        <authorList>
            <person name="Wang F."/>
            <person name="Wang J."/>
            <person name="Li S."/>
            <person name="Zhang Y."/>
            <person name="Fang M."/>
            <person name="Ma L."/>
            <person name="Zhao Y."/>
            <person name="Jiang S."/>
        </authorList>
    </citation>
    <scope>NUCLEOTIDE SEQUENCE [LARGE SCALE GENOMIC DNA]</scope>
    <source>
        <strain evidence="2">S2</strain>
        <tissue evidence="2">Leaf</tissue>
    </source>
</reference>
<organism evidence="2 3">
    <name type="scientific">Pyrus ussuriensis x Pyrus communis</name>
    <dbReference type="NCBI Taxonomy" id="2448454"/>
    <lineage>
        <taxon>Eukaryota</taxon>
        <taxon>Viridiplantae</taxon>
        <taxon>Streptophyta</taxon>
        <taxon>Embryophyta</taxon>
        <taxon>Tracheophyta</taxon>
        <taxon>Spermatophyta</taxon>
        <taxon>Magnoliopsida</taxon>
        <taxon>eudicotyledons</taxon>
        <taxon>Gunneridae</taxon>
        <taxon>Pentapetalae</taxon>
        <taxon>rosids</taxon>
        <taxon>fabids</taxon>
        <taxon>Rosales</taxon>
        <taxon>Rosaceae</taxon>
        <taxon>Amygdaloideae</taxon>
        <taxon>Maleae</taxon>
        <taxon>Pyrus</taxon>
    </lineage>
</organism>
<dbReference type="GO" id="GO:0003676">
    <property type="term" value="F:nucleic acid binding"/>
    <property type="evidence" value="ECO:0007669"/>
    <property type="project" value="InterPro"/>
</dbReference>
<dbReference type="Gene3D" id="3.30.420.10">
    <property type="entry name" value="Ribonuclease H-like superfamily/Ribonuclease H"/>
    <property type="match status" value="1"/>
</dbReference>
<dbReference type="AlphaFoldDB" id="A0A5N5FIJ4"/>
<reference evidence="3" key="2">
    <citation type="submission" date="2019-10" db="EMBL/GenBank/DDBJ databases">
        <title>A de novo genome assembly of a pear dwarfing rootstock.</title>
        <authorList>
            <person name="Wang F."/>
            <person name="Wang J."/>
            <person name="Li S."/>
            <person name="Zhang Y."/>
            <person name="Fang M."/>
            <person name="Ma L."/>
            <person name="Zhao Y."/>
            <person name="Jiang S."/>
        </authorList>
    </citation>
    <scope>NUCLEOTIDE SEQUENCE [LARGE SCALE GENOMIC DNA]</scope>
</reference>
<dbReference type="SUPFAM" id="SSF53098">
    <property type="entry name" value="Ribonuclease H-like"/>
    <property type="match status" value="1"/>
</dbReference>
<protein>
    <recommendedName>
        <fullName evidence="1">RNase H type-1 domain-containing protein</fullName>
    </recommendedName>
</protein>
<dbReference type="Pfam" id="PF13456">
    <property type="entry name" value="RVT_3"/>
    <property type="match status" value="1"/>
</dbReference>
<dbReference type="OrthoDB" id="1165760at2759"/>
<proteinExistence type="predicted"/>
<dbReference type="PANTHER" id="PTHR47074:SF73">
    <property type="entry name" value="OS04G0448401 PROTEIN"/>
    <property type="match status" value="1"/>
</dbReference>
<dbReference type="GO" id="GO:0004523">
    <property type="term" value="F:RNA-DNA hybrid ribonuclease activity"/>
    <property type="evidence" value="ECO:0007669"/>
    <property type="project" value="InterPro"/>
</dbReference>
<dbReference type="InterPro" id="IPR052929">
    <property type="entry name" value="RNase_H-like_EbsB-rel"/>
</dbReference>
<sequence length="142" mass="15295">MGFVGLIARDMERKFVAAARYAISAPSAAAAEAYALLHGCQLGEVLGVRYVILESDSLEAINCLSSSLSRGSWEAFPVLARVKQLGGKFLDCRWSWVPRSANGVAHKIASGSFTEMSDVVWVVRPPSSLVFVLNNDGLPCPH</sequence>
<gene>
    <name evidence="2" type="ORF">D8674_003752</name>
</gene>
<reference evidence="2 3" key="1">
    <citation type="submission" date="2019-09" db="EMBL/GenBank/DDBJ databases">
        <authorList>
            <person name="Ou C."/>
        </authorList>
    </citation>
    <scope>NUCLEOTIDE SEQUENCE [LARGE SCALE GENOMIC DNA]</scope>
    <source>
        <strain evidence="2">S2</strain>
        <tissue evidence="2">Leaf</tissue>
    </source>
</reference>
<name>A0A5N5FIJ4_9ROSA</name>
<dbReference type="CDD" id="cd06222">
    <property type="entry name" value="RNase_H_like"/>
    <property type="match status" value="1"/>
</dbReference>
<evidence type="ECO:0000313" key="2">
    <source>
        <dbReference type="EMBL" id="KAB2602747.1"/>
    </source>
</evidence>
<dbReference type="Proteomes" id="UP000327157">
    <property type="component" value="Chromosome 10"/>
</dbReference>
<dbReference type="InterPro" id="IPR044730">
    <property type="entry name" value="RNase_H-like_dom_plant"/>
</dbReference>
<evidence type="ECO:0000313" key="3">
    <source>
        <dbReference type="Proteomes" id="UP000327157"/>
    </source>
</evidence>
<dbReference type="EMBL" id="SMOL01000695">
    <property type="protein sequence ID" value="KAB2602747.1"/>
    <property type="molecule type" value="Genomic_DNA"/>
</dbReference>
<comment type="caution">
    <text evidence="2">The sequence shown here is derived from an EMBL/GenBank/DDBJ whole genome shotgun (WGS) entry which is preliminary data.</text>
</comment>
<feature type="domain" description="RNase H type-1" evidence="1">
    <location>
        <begin position="5"/>
        <end position="110"/>
    </location>
</feature>
<dbReference type="InterPro" id="IPR002156">
    <property type="entry name" value="RNaseH_domain"/>
</dbReference>
<dbReference type="InterPro" id="IPR036397">
    <property type="entry name" value="RNaseH_sf"/>
</dbReference>
<evidence type="ECO:0000259" key="1">
    <source>
        <dbReference type="Pfam" id="PF13456"/>
    </source>
</evidence>